<feature type="non-terminal residue" evidence="7">
    <location>
        <position position="1"/>
    </location>
</feature>
<dbReference type="SUPFAM" id="SSF48239">
    <property type="entry name" value="Terpenoid cyclases/Protein prenyltransferases"/>
    <property type="match status" value="2"/>
</dbReference>
<dbReference type="Proteomes" id="UP001345963">
    <property type="component" value="Unassembled WGS sequence"/>
</dbReference>
<dbReference type="InterPro" id="IPR032697">
    <property type="entry name" value="SQ_cyclase_N"/>
</dbReference>
<keyword evidence="3 4" id="KW-0413">Isomerase</keyword>
<evidence type="ECO:0000259" key="5">
    <source>
        <dbReference type="Pfam" id="PF13243"/>
    </source>
</evidence>
<dbReference type="PANTHER" id="PTHR11764:SF20">
    <property type="entry name" value="LANOSTEROL SYNTHASE"/>
    <property type="match status" value="1"/>
</dbReference>
<comment type="similarity">
    <text evidence="1 4">Belongs to the terpene cyclase/mutase family.</text>
</comment>
<comment type="caution">
    <text evidence="7">The sequence shown here is derived from an EMBL/GenBank/DDBJ whole genome shotgun (WGS) entry which is preliminary data.</text>
</comment>
<name>A0ABU7CKI9_9TELE</name>
<accession>A0ABU7CKI9</accession>
<sequence>QLRRRGGPYKTDPATDLTRWRLTNVEGRQTWSYVEDHETPDREQTMLEAHSLGLDTSKFVSDSSASGTAVDAAAKGMNFYRSLQAEDGHWAGDYGGPLFLLPGLLITCHVAKIPLPEAWRKEMVRYLRSVQLPDGGWGLHVEDKSTVFGTALSYTSLRILGVDPDDPDLVRARNNLHRKGGAVGIPSWGKFWLAILNVYSWEGLNTLLPEMWLFPTWMPAHPSTLWCHCRQVYLPMSYCYAVRLSAEEDPLILSLRQELYVQNYGTINWTAQRNNVAACDLYTPHSTLLSVAYMVLNLYEAHHSSTLRKMAIRELYDHIQADDRFTKCISIGPISKTINMLVRWYVDGPTSAVFQEHVSRIPDYLWLGLDGMKMQGTNGSQLWDTCFAVQAFLEAGAQDDPKLLVCLHEAHEFLRITQIPENPPEYQKYYRQMNKGGFPFSTRDCGWIVADCTAEGLKSLMLLQELCPSIRQPITSERLYDAVNVLLSMKNRDGGFATYETKRGGRLLELLNPSEVFGDIMIDYTYVECTSAAMQALRHFQKVHPDHRTEEIRSTLREGVEYCRRVQRTDGSWEGSWGVCFTYGTWFGLEAFTCMGHTYKSKDVPVEVQKACRFLLEHQMSDGGWGEDFESCEQRRYVQSSTAQIHNTCWALLGLMAVRHPDQQAIERGVQLLIDKQLLNGDWPQENISGVFNKSCAISYTSYRNVFPIWTLGRFSKLYPSSPLAGKLKL</sequence>
<dbReference type="InterPro" id="IPR002365">
    <property type="entry name" value="Terpene_synthase_CS"/>
</dbReference>
<evidence type="ECO:0000256" key="2">
    <source>
        <dbReference type="ARBA" id="ARBA00022737"/>
    </source>
</evidence>
<reference evidence="7 8" key="1">
    <citation type="submission" date="2021-07" db="EMBL/GenBank/DDBJ databases">
        <authorList>
            <person name="Palmer J.M."/>
        </authorList>
    </citation>
    <scope>NUCLEOTIDE SEQUENCE [LARGE SCALE GENOMIC DNA]</scope>
    <source>
        <strain evidence="7 8">AT_MEX2019</strain>
        <tissue evidence="7">Muscle</tissue>
    </source>
</reference>
<feature type="domain" description="Squalene cyclase N-terminal" evidence="6">
    <location>
        <begin position="78"/>
        <end position="321"/>
    </location>
</feature>
<evidence type="ECO:0000259" key="6">
    <source>
        <dbReference type="Pfam" id="PF13249"/>
    </source>
</evidence>
<dbReference type="EMBL" id="JAHUTI010091419">
    <property type="protein sequence ID" value="MED6262059.1"/>
    <property type="molecule type" value="Genomic_DNA"/>
</dbReference>
<evidence type="ECO:0000256" key="3">
    <source>
        <dbReference type="ARBA" id="ARBA00023235"/>
    </source>
</evidence>
<dbReference type="EC" id="5.4.99.-" evidence="4"/>
<dbReference type="InterPro" id="IPR032696">
    <property type="entry name" value="SQ_cyclase_C"/>
</dbReference>
<dbReference type="PROSITE" id="PS01074">
    <property type="entry name" value="TERPENE_SYNTHASES"/>
    <property type="match status" value="1"/>
</dbReference>
<dbReference type="InterPro" id="IPR018333">
    <property type="entry name" value="Squalene_cyclase"/>
</dbReference>
<proteinExistence type="inferred from homology"/>
<organism evidence="7 8">
    <name type="scientific">Ataeniobius toweri</name>
    <dbReference type="NCBI Taxonomy" id="208326"/>
    <lineage>
        <taxon>Eukaryota</taxon>
        <taxon>Metazoa</taxon>
        <taxon>Chordata</taxon>
        <taxon>Craniata</taxon>
        <taxon>Vertebrata</taxon>
        <taxon>Euteleostomi</taxon>
        <taxon>Actinopterygii</taxon>
        <taxon>Neopterygii</taxon>
        <taxon>Teleostei</taxon>
        <taxon>Neoteleostei</taxon>
        <taxon>Acanthomorphata</taxon>
        <taxon>Ovalentaria</taxon>
        <taxon>Atherinomorphae</taxon>
        <taxon>Cyprinodontiformes</taxon>
        <taxon>Goodeidae</taxon>
        <taxon>Ataeniobius</taxon>
    </lineage>
</organism>
<evidence type="ECO:0000313" key="8">
    <source>
        <dbReference type="Proteomes" id="UP001345963"/>
    </source>
</evidence>
<keyword evidence="2" id="KW-0677">Repeat</keyword>
<dbReference type="InterPro" id="IPR008930">
    <property type="entry name" value="Terpenoid_cyclase/PrenylTrfase"/>
</dbReference>
<dbReference type="Gene3D" id="1.50.10.20">
    <property type="match status" value="2"/>
</dbReference>
<dbReference type="Pfam" id="PF13249">
    <property type="entry name" value="SQHop_cyclase_N"/>
    <property type="match status" value="1"/>
</dbReference>
<feature type="domain" description="Squalene cyclase C-terminal" evidence="5">
    <location>
        <begin position="380"/>
        <end position="716"/>
    </location>
</feature>
<protein>
    <recommendedName>
        <fullName evidence="4">Terpene cyclase/mutase family member</fullName>
        <ecNumber evidence="4">5.4.99.-</ecNumber>
    </recommendedName>
</protein>
<dbReference type="Pfam" id="PF13243">
    <property type="entry name" value="SQHop_cyclase_C"/>
    <property type="match status" value="1"/>
</dbReference>
<dbReference type="Gene3D" id="6.20.120.20">
    <property type="match status" value="1"/>
</dbReference>
<dbReference type="NCBIfam" id="TIGR01787">
    <property type="entry name" value="squalene_cyclas"/>
    <property type="match status" value="1"/>
</dbReference>
<gene>
    <name evidence="7" type="ORF">ATANTOWER_013888</name>
</gene>
<dbReference type="SFLD" id="SFLDG01016">
    <property type="entry name" value="Prenyltransferase_Like_2"/>
    <property type="match status" value="1"/>
</dbReference>
<evidence type="ECO:0000313" key="7">
    <source>
        <dbReference type="EMBL" id="MED6262059.1"/>
    </source>
</evidence>
<keyword evidence="8" id="KW-1185">Reference proteome</keyword>
<evidence type="ECO:0000256" key="1">
    <source>
        <dbReference type="ARBA" id="ARBA00009755"/>
    </source>
</evidence>
<dbReference type="PANTHER" id="PTHR11764">
    <property type="entry name" value="TERPENE CYCLASE/MUTASE FAMILY MEMBER"/>
    <property type="match status" value="1"/>
</dbReference>
<evidence type="ECO:0000256" key="4">
    <source>
        <dbReference type="RuleBase" id="RU362003"/>
    </source>
</evidence>
<dbReference type="CDD" id="cd02892">
    <property type="entry name" value="SQCY_1"/>
    <property type="match status" value="1"/>
</dbReference>